<dbReference type="Proteomes" id="UP000265816">
    <property type="component" value="Unassembled WGS sequence"/>
</dbReference>
<accession>A0A398AUU3</accession>
<organism evidence="1 2">
    <name type="scientific">Mesobacillus zeae</name>
    <dbReference type="NCBI Taxonomy" id="1917180"/>
    <lineage>
        <taxon>Bacteria</taxon>
        <taxon>Bacillati</taxon>
        <taxon>Bacillota</taxon>
        <taxon>Bacilli</taxon>
        <taxon>Bacillales</taxon>
        <taxon>Bacillaceae</taxon>
        <taxon>Mesobacillus</taxon>
    </lineage>
</organism>
<dbReference type="AlphaFoldDB" id="A0A398AUU3"/>
<sequence length="44" mass="5292">MVKLLGNLLSNSIEAFDDWQKEHKQQAVITLQFYKRKRFVFAHL</sequence>
<evidence type="ECO:0000313" key="2">
    <source>
        <dbReference type="Proteomes" id="UP000265816"/>
    </source>
</evidence>
<dbReference type="OrthoDB" id="1634477at2"/>
<comment type="caution">
    <text evidence="1">The sequence shown here is derived from an EMBL/GenBank/DDBJ whole genome shotgun (WGS) entry which is preliminary data.</text>
</comment>
<name>A0A398AUU3_9BACI</name>
<proteinExistence type="predicted"/>
<gene>
    <name evidence="1" type="ORF">D1970_21985</name>
</gene>
<evidence type="ECO:0008006" key="3">
    <source>
        <dbReference type="Google" id="ProtNLM"/>
    </source>
</evidence>
<evidence type="ECO:0000313" key="1">
    <source>
        <dbReference type="EMBL" id="RID81382.1"/>
    </source>
</evidence>
<reference evidence="1 2" key="1">
    <citation type="submission" date="2018-08" db="EMBL/GenBank/DDBJ databases">
        <title>Bacillus jemisoniae sp. nov., Bacillus chryseoplanitiae sp. nov., Bacillus resnikiae sp. nov., and Bacillus frankliniae sp. nov., isolated from Viking spacecraft and associated surfaces.</title>
        <authorList>
            <person name="Seuylemezian A."/>
            <person name="Vaishampayan P."/>
        </authorList>
    </citation>
    <scope>NUCLEOTIDE SEQUENCE [LARGE SCALE GENOMIC DNA]</scope>
    <source>
        <strain evidence="1 2">JJ-247</strain>
    </source>
</reference>
<dbReference type="EMBL" id="QWVT01000077">
    <property type="protein sequence ID" value="RID81382.1"/>
    <property type="molecule type" value="Genomic_DNA"/>
</dbReference>
<protein>
    <recommendedName>
        <fullName evidence="3">GHKL domain-containing protein</fullName>
    </recommendedName>
</protein>
<keyword evidence="2" id="KW-1185">Reference proteome</keyword>